<feature type="transmembrane region" description="Helical" evidence="1">
    <location>
        <begin position="219"/>
        <end position="239"/>
    </location>
</feature>
<comment type="caution">
    <text evidence="2">The sequence shown here is derived from an EMBL/GenBank/DDBJ whole genome shotgun (WGS) entry which is preliminary data.</text>
</comment>
<feature type="transmembrane region" description="Helical" evidence="1">
    <location>
        <begin position="12"/>
        <end position="33"/>
    </location>
</feature>
<keyword evidence="1" id="KW-0812">Transmembrane</keyword>
<proteinExistence type="predicted"/>
<sequence>MSFLHHYSRNSFFLLIIIALIAGVFYFDKFSIIGGDVSFYLDISYLLSSGHKFLVDFFDYRVPVFPLLFSIVYKLGLSDFANRYLASVFLYSLYTLTIYFLSLFISKSPKKSALVAIITFLSISSRQFDPGREMEVPLFYHTLELISVFILLKTAWSERHGNYSIQRHGTALILSGILFGLVFVGRQVHVLPPILILGYLLFNVYKNGFGHAGRLALKLALPFFVGSVVAAIVLLKLFYMPGHDLLNQARIWLFEIPKLLYLSSHPILGIARKIVATFHTGLAELRYVYLPLFWLIYVLAIPYFYKNFVASGLGLKMSLKKIYDENRLAIELIIASFILSITTTMTTGFGGTNHQAPFFTLYALVLAFLIANFNFKKYKRTPAYLFFLIIFILPNLYRFTREERVIMQKSYNHKSAAKLPEKIAQGLINAGLTKENPVLVLGAYPVVARLAGYKPFGGYLTDVYLFSPSKIYGEEHLKSLSEKINKVDIAYKLPDYPNLDWIKETNSNAVYLYIEEYVKNNFKAVEIIKEEYAPDQEVIIYKRIKLKR</sequence>
<feature type="transmembrane region" description="Helical" evidence="1">
    <location>
        <begin position="84"/>
        <end position="105"/>
    </location>
</feature>
<accession>A0A1F8EXS0</accession>
<name>A0A1F8EXS0_9BACT</name>
<keyword evidence="1" id="KW-1133">Transmembrane helix</keyword>
<dbReference type="AlphaFoldDB" id="A0A1F8EXS0"/>
<feature type="transmembrane region" description="Helical" evidence="1">
    <location>
        <begin position="356"/>
        <end position="375"/>
    </location>
</feature>
<evidence type="ECO:0000256" key="1">
    <source>
        <dbReference type="SAM" id="Phobius"/>
    </source>
</evidence>
<evidence type="ECO:0000313" key="3">
    <source>
        <dbReference type="Proteomes" id="UP000177507"/>
    </source>
</evidence>
<feature type="transmembrane region" description="Helical" evidence="1">
    <location>
        <begin position="287"/>
        <end position="305"/>
    </location>
</feature>
<dbReference type="EMBL" id="MGJI01000006">
    <property type="protein sequence ID" value="OGN05661.1"/>
    <property type="molecule type" value="Genomic_DNA"/>
</dbReference>
<feature type="transmembrane region" description="Helical" evidence="1">
    <location>
        <begin position="53"/>
        <end position="72"/>
    </location>
</feature>
<dbReference type="Proteomes" id="UP000177507">
    <property type="component" value="Unassembled WGS sequence"/>
</dbReference>
<feature type="transmembrane region" description="Helical" evidence="1">
    <location>
        <begin position="190"/>
        <end position="207"/>
    </location>
</feature>
<gene>
    <name evidence="2" type="ORF">A2831_00565</name>
</gene>
<evidence type="ECO:0000313" key="2">
    <source>
        <dbReference type="EMBL" id="OGN05661.1"/>
    </source>
</evidence>
<feature type="transmembrane region" description="Helical" evidence="1">
    <location>
        <begin position="381"/>
        <end position="399"/>
    </location>
</feature>
<evidence type="ECO:0008006" key="4">
    <source>
        <dbReference type="Google" id="ProtNLM"/>
    </source>
</evidence>
<dbReference type="STRING" id="1802668.A2831_00565"/>
<organism evidence="2 3">
    <name type="scientific">Candidatus Yanofskybacteria bacterium RIFCSPHIGHO2_01_FULL_44_17</name>
    <dbReference type="NCBI Taxonomy" id="1802668"/>
    <lineage>
        <taxon>Bacteria</taxon>
        <taxon>Candidatus Yanofskyibacteriota</taxon>
    </lineage>
</organism>
<reference evidence="2 3" key="1">
    <citation type="journal article" date="2016" name="Nat. Commun.">
        <title>Thousands of microbial genomes shed light on interconnected biogeochemical processes in an aquifer system.</title>
        <authorList>
            <person name="Anantharaman K."/>
            <person name="Brown C.T."/>
            <person name="Hug L.A."/>
            <person name="Sharon I."/>
            <person name="Castelle C.J."/>
            <person name="Probst A.J."/>
            <person name="Thomas B.C."/>
            <person name="Singh A."/>
            <person name="Wilkins M.J."/>
            <person name="Karaoz U."/>
            <person name="Brodie E.L."/>
            <person name="Williams K.H."/>
            <person name="Hubbard S.S."/>
            <person name="Banfield J.F."/>
        </authorList>
    </citation>
    <scope>NUCLEOTIDE SEQUENCE [LARGE SCALE GENOMIC DNA]</scope>
</reference>
<feature type="transmembrane region" description="Helical" evidence="1">
    <location>
        <begin position="328"/>
        <end position="349"/>
    </location>
</feature>
<keyword evidence="1" id="KW-0472">Membrane</keyword>
<protein>
    <recommendedName>
        <fullName evidence="4">Glycosyltransferase RgtA/B/C/D-like domain-containing protein</fullName>
    </recommendedName>
</protein>